<evidence type="ECO:0000256" key="1">
    <source>
        <dbReference type="SAM" id="Phobius"/>
    </source>
</evidence>
<keyword evidence="1" id="KW-0472">Membrane</keyword>
<reference evidence="2" key="1">
    <citation type="submission" date="2016-11" db="UniProtKB">
        <authorList>
            <consortium name="WormBaseParasite"/>
        </authorList>
    </citation>
    <scope>IDENTIFICATION</scope>
    <source>
        <strain evidence="2">pt0022</strain>
    </source>
</reference>
<accession>A0A1I8EWW4</accession>
<dbReference type="AlphaFoldDB" id="A0A1I8EWW4"/>
<feature type="transmembrane region" description="Helical" evidence="1">
    <location>
        <begin position="98"/>
        <end position="115"/>
    </location>
</feature>
<name>A0A1I8EWW4_WUCBA</name>
<keyword evidence="1" id="KW-1133">Transmembrane helix</keyword>
<evidence type="ECO:0000313" key="2">
    <source>
        <dbReference type="WBParaSite" id="maker-PairedContig_5851-snap-gene-0.5-mRNA-1"/>
    </source>
</evidence>
<keyword evidence="1" id="KW-0812">Transmembrane</keyword>
<protein>
    <submittedName>
        <fullName evidence="2">Uncharacterized protein</fullName>
    </submittedName>
</protein>
<organism evidence="2">
    <name type="scientific">Wuchereria bancrofti</name>
    <dbReference type="NCBI Taxonomy" id="6293"/>
    <lineage>
        <taxon>Eukaryota</taxon>
        <taxon>Metazoa</taxon>
        <taxon>Ecdysozoa</taxon>
        <taxon>Nematoda</taxon>
        <taxon>Chromadorea</taxon>
        <taxon>Rhabditida</taxon>
        <taxon>Spirurina</taxon>
        <taxon>Spiruromorpha</taxon>
        <taxon>Filarioidea</taxon>
        <taxon>Onchocercidae</taxon>
        <taxon>Wuchereria</taxon>
    </lineage>
</organism>
<dbReference type="WBParaSite" id="maker-PairedContig_5851-snap-gene-0.5-mRNA-1">
    <property type="protein sequence ID" value="maker-PairedContig_5851-snap-gene-0.5-mRNA-1"/>
    <property type="gene ID" value="maker-PairedContig_5851-snap-gene-0.5"/>
</dbReference>
<proteinExistence type="predicted"/>
<sequence length="128" mass="15523">MLKQKHLDSLIININNRNIMWNNFTLMKNIVKKLEQIVYIIHQKIMNQMHMKHPVGVNMEKDIIMMQKVLMRMKMAENFMMVGQIIFRKVMSMRVRRIILKVYSIYCLFLIIFFIKKNSCTLKKKKIS</sequence>